<reference evidence="2" key="1">
    <citation type="journal article" date="2023" name="Mol. Phylogenet. Evol.">
        <title>Genome-scale phylogeny and comparative genomics of the fungal order Sordariales.</title>
        <authorList>
            <person name="Hensen N."/>
            <person name="Bonometti L."/>
            <person name="Westerberg I."/>
            <person name="Brannstrom I.O."/>
            <person name="Guillou S."/>
            <person name="Cros-Aarteil S."/>
            <person name="Calhoun S."/>
            <person name="Haridas S."/>
            <person name="Kuo A."/>
            <person name="Mondo S."/>
            <person name="Pangilinan J."/>
            <person name="Riley R."/>
            <person name="LaButti K."/>
            <person name="Andreopoulos B."/>
            <person name="Lipzen A."/>
            <person name="Chen C."/>
            <person name="Yan M."/>
            <person name="Daum C."/>
            <person name="Ng V."/>
            <person name="Clum A."/>
            <person name="Steindorff A."/>
            <person name="Ohm R.A."/>
            <person name="Martin F."/>
            <person name="Silar P."/>
            <person name="Natvig D.O."/>
            <person name="Lalanne C."/>
            <person name="Gautier V."/>
            <person name="Ament-Velasquez S.L."/>
            <person name="Kruys A."/>
            <person name="Hutchinson M.I."/>
            <person name="Powell A.J."/>
            <person name="Barry K."/>
            <person name="Miller A.N."/>
            <person name="Grigoriev I.V."/>
            <person name="Debuchy R."/>
            <person name="Gladieux P."/>
            <person name="Hiltunen Thoren M."/>
            <person name="Johannesson H."/>
        </authorList>
    </citation>
    <scope>NUCLEOTIDE SEQUENCE</scope>
    <source>
        <strain evidence="2">CBS 314.62</strain>
    </source>
</reference>
<comment type="caution">
    <text evidence="2">The sequence shown here is derived from an EMBL/GenBank/DDBJ whole genome shotgun (WGS) entry which is preliminary data.</text>
</comment>
<keyword evidence="3" id="KW-1185">Reference proteome</keyword>
<accession>A0AAE1C876</accession>
<feature type="region of interest" description="Disordered" evidence="1">
    <location>
        <begin position="1"/>
        <end position="23"/>
    </location>
</feature>
<gene>
    <name evidence="2" type="ORF">B0T22DRAFT_284626</name>
</gene>
<proteinExistence type="predicted"/>
<evidence type="ECO:0000313" key="3">
    <source>
        <dbReference type="Proteomes" id="UP001270362"/>
    </source>
</evidence>
<reference evidence="2" key="2">
    <citation type="submission" date="2023-06" db="EMBL/GenBank/DDBJ databases">
        <authorList>
            <consortium name="Lawrence Berkeley National Laboratory"/>
            <person name="Haridas S."/>
            <person name="Hensen N."/>
            <person name="Bonometti L."/>
            <person name="Westerberg I."/>
            <person name="Brannstrom I.O."/>
            <person name="Guillou S."/>
            <person name="Cros-Aarteil S."/>
            <person name="Calhoun S."/>
            <person name="Kuo A."/>
            <person name="Mondo S."/>
            <person name="Pangilinan J."/>
            <person name="Riley R."/>
            <person name="Labutti K."/>
            <person name="Andreopoulos B."/>
            <person name="Lipzen A."/>
            <person name="Chen C."/>
            <person name="Yanf M."/>
            <person name="Daum C."/>
            <person name="Ng V."/>
            <person name="Clum A."/>
            <person name="Steindorff A."/>
            <person name="Ohm R."/>
            <person name="Martin F."/>
            <person name="Silar P."/>
            <person name="Natvig D."/>
            <person name="Lalanne C."/>
            <person name="Gautier V."/>
            <person name="Ament-Velasquez S.L."/>
            <person name="Kruys A."/>
            <person name="Hutchinson M.I."/>
            <person name="Powell A.J."/>
            <person name="Barry K."/>
            <person name="Miller A.N."/>
            <person name="Grigoriev I.V."/>
            <person name="Debuchy R."/>
            <person name="Gladieux P."/>
            <person name="Thoren M.H."/>
            <person name="Johannesson H."/>
        </authorList>
    </citation>
    <scope>NUCLEOTIDE SEQUENCE</scope>
    <source>
        <strain evidence="2">CBS 314.62</strain>
    </source>
</reference>
<name>A0AAE1C876_9PEZI</name>
<organism evidence="2 3">
    <name type="scientific">Podospora appendiculata</name>
    <dbReference type="NCBI Taxonomy" id="314037"/>
    <lineage>
        <taxon>Eukaryota</taxon>
        <taxon>Fungi</taxon>
        <taxon>Dikarya</taxon>
        <taxon>Ascomycota</taxon>
        <taxon>Pezizomycotina</taxon>
        <taxon>Sordariomycetes</taxon>
        <taxon>Sordariomycetidae</taxon>
        <taxon>Sordariales</taxon>
        <taxon>Podosporaceae</taxon>
        <taxon>Podospora</taxon>
    </lineage>
</organism>
<dbReference type="AlphaFoldDB" id="A0AAE1C876"/>
<evidence type="ECO:0000313" key="2">
    <source>
        <dbReference type="EMBL" id="KAK3682459.1"/>
    </source>
</evidence>
<sequence>MVGNGTADAPTLPPPPFPSGREGGGCVGVSFLGGRDGRERGGKQIMGRPELTGFALLVLLLAYCTSCSFCRKEAFFFPVLDTVPLYLAFAPDLRRFWRLLFSSSFSGLLCFAGSVSRRLPNFFPSAPAQHSTACVSGVGEGERGTSRWGSRFEMMLFFFADMMESWIPKEGGRLPIPEYRSVSFR</sequence>
<evidence type="ECO:0000256" key="1">
    <source>
        <dbReference type="SAM" id="MobiDB-lite"/>
    </source>
</evidence>
<protein>
    <submittedName>
        <fullName evidence="2">Uncharacterized protein</fullName>
    </submittedName>
</protein>
<dbReference type="EMBL" id="JAULSO010000005">
    <property type="protein sequence ID" value="KAK3682459.1"/>
    <property type="molecule type" value="Genomic_DNA"/>
</dbReference>
<dbReference type="Proteomes" id="UP001270362">
    <property type="component" value="Unassembled WGS sequence"/>
</dbReference>